<accession>A0A481Z3P5</accession>
<dbReference type="Gene3D" id="1.10.8.50">
    <property type="match status" value="1"/>
</dbReference>
<gene>
    <name evidence="2" type="ORF">LCMiAC02_01090</name>
</gene>
<organism evidence="2">
    <name type="scientific">Mimivirus LCMiAC02</name>
    <dbReference type="NCBI Taxonomy" id="2506609"/>
    <lineage>
        <taxon>Viruses</taxon>
        <taxon>Varidnaviria</taxon>
        <taxon>Bamfordvirae</taxon>
        <taxon>Nucleocytoviricota</taxon>
        <taxon>Megaviricetes</taxon>
        <taxon>Imitervirales</taxon>
        <taxon>Mimiviridae</taxon>
        <taxon>Klosneuvirinae</taxon>
    </lineage>
</organism>
<dbReference type="InterPro" id="IPR049392">
    <property type="entry name" value="FPG_C"/>
</dbReference>
<proteinExistence type="predicted"/>
<sequence>MEILYHAKISPRMKMKYIYRNKRVARKLSQSIKYIIKLSYMTGDIGYLEHLPKGMIKWLKKLRNKIKKNPNHKYNYHKDVDIGDDVFSFKVYRQKKDPLGNTVTADKIIPGRTTYWVKAVQKKIV</sequence>
<evidence type="ECO:0000313" key="2">
    <source>
        <dbReference type="EMBL" id="QBK89016.1"/>
    </source>
</evidence>
<feature type="domain" description="Formamidopyrimidine-DNA glycosylase C-terminal" evidence="1">
    <location>
        <begin position="78"/>
        <end position="122"/>
    </location>
</feature>
<name>A0A481Z3P5_9VIRU</name>
<evidence type="ECO:0000259" key="1">
    <source>
        <dbReference type="Pfam" id="PF21025"/>
    </source>
</evidence>
<reference evidence="2" key="1">
    <citation type="journal article" date="2019" name="MBio">
        <title>Virus Genomes from Deep Sea Sediments Expand the Ocean Megavirome and Support Independent Origins of Viral Gigantism.</title>
        <authorList>
            <person name="Backstrom D."/>
            <person name="Yutin N."/>
            <person name="Jorgensen S.L."/>
            <person name="Dharamshi J."/>
            <person name="Homa F."/>
            <person name="Zaremba-Niedwiedzka K."/>
            <person name="Spang A."/>
            <person name="Wolf Y.I."/>
            <person name="Koonin E.V."/>
            <person name="Ettema T.J."/>
        </authorList>
    </citation>
    <scope>NUCLEOTIDE SEQUENCE</scope>
</reference>
<dbReference type="EMBL" id="MK500407">
    <property type="protein sequence ID" value="QBK89016.1"/>
    <property type="molecule type" value="Genomic_DNA"/>
</dbReference>
<dbReference type="Pfam" id="PF21025">
    <property type="entry name" value="Fapy_DNA_glyco_C"/>
    <property type="match status" value="1"/>
</dbReference>
<protein>
    <recommendedName>
        <fullName evidence="1">Formamidopyrimidine-DNA glycosylase C-terminal domain-containing protein</fullName>
    </recommendedName>
</protein>